<gene>
    <name evidence="1" type="ORF">PoB_005669700</name>
</gene>
<dbReference type="EMBL" id="BLXT01006232">
    <property type="protein sequence ID" value="GFO30192.1"/>
    <property type="molecule type" value="Genomic_DNA"/>
</dbReference>
<dbReference type="Proteomes" id="UP000735302">
    <property type="component" value="Unassembled WGS sequence"/>
</dbReference>
<sequence>MPVMLMRSLKPPELIIGTRCIVVSCNPNVAEAKIAAGAYKEQRHFIPRIPAPIQLPASTAAFETMLCHDNKQSTRTNPQMCGTGPEAVCLHPWHAVCCPFQDWRQRRHPLFGPIWIIAECRLY</sequence>
<evidence type="ECO:0000313" key="1">
    <source>
        <dbReference type="EMBL" id="GFO30192.1"/>
    </source>
</evidence>
<proteinExistence type="predicted"/>
<comment type="caution">
    <text evidence="1">The sequence shown here is derived from an EMBL/GenBank/DDBJ whole genome shotgun (WGS) entry which is preliminary data.</text>
</comment>
<organism evidence="1 2">
    <name type="scientific">Plakobranchus ocellatus</name>
    <dbReference type="NCBI Taxonomy" id="259542"/>
    <lineage>
        <taxon>Eukaryota</taxon>
        <taxon>Metazoa</taxon>
        <taxon>Spiralia</taxon>
        <taxon>Lophotrochozoa</taxon>
        <taxon>Mollusca</taxon>
        <taxon>Gastropoda</taxon>
        <taxon>Heterobranchia</taxon>
        <taxon>Euthyneura</taxon>
        <taxon>Panpulmonata</taxon>
        <taxon>Sacoglossa</taxon>
        <taxon>Placobranchoidea</taxon>
        <taxon>Plakobranchidae</taxon>
        <taxon>Plakobranchus</taxon>
    </lineage>
</organism>
<evidence type="ECO:0000313" key="2">
    <source>
        <dbReference type="Proteomes" id="UP000735302"/>
    </source>
</evidence>
<keyword evidence="2" id="KW-1185">Reference proteome</keyword>
<accession>A0AAV4CF42</accession>
<protein>
    <submittedName>
        <fullName evidence="1">Uncharacterized protein</fullName>
    </submittedName>
</protein>
<name>A0AAV4CF42_9GAST</name>
<dbReference type="AlphaFoldDB" id="A0AAV4CF42"/>
<reference evidence="1 2" key="1">
    <citation type="journal article" date="2021" name="Elife">
        <title>Chloroplast acquisition without the gene transfer in kleptoplastic sea slugs, Plakobranchus ocellatus.</title>
        <authorList>
            <person name="Maeda T."/>
            <person name="Takahashi S."/>
            <person name="Yoshida T."/>
            <person name="Shimamura S."/>
            <person name="Takaki Y."/>
            <person name="Nagai Y."/>
            <person name="Toyoda A."/>
            <person name="Suzuki Y."/>
            <person name="Arimoto A."/>
            <person name="Ishii H."/>
            <person name="Satoh N."/>
            <person name="Nishiyama T."/>
            <person name="Hasebe M."/>
            <person name="Maruyama T."/>
            <person name="Minagawa J."/>
            <person name="Obokata J."/>
            <person name="Shigenobu S."/>
        </authorList>
    </citation>
    <scope>NUCLEOTIDE SEQUENCE [LARGE SCALE GENOMIC DNA]</scope>
</reference>